<dbReference type="PANTHER" id="PTHR33776">
    <property type="entry name" value="ENDO/EXONUCLEASE/PHOSPHATASE DOMAIN-CONTAINING PROTEIN"/>
    <property type="match status" value="1"/>
</dbReference>
<feature type="non-terminal residue" evidence="1">
    <location>
        <position position="1"/>
    </location>
</feature>
<proteinExistence type="predicted"/>
<dbReference type="PANTHER" id="PTHR33776:SF4">
    <property type="entry name" value="ENDONUCLEASE_EXONUCLEASE_PHOSPHATASE DOMAIN-CONTAINING PROTEIN"/>
    <property type="match status" value="1"/>
</dbReference>
<name>A0A1B6L039_9HEMI</name>
<dbReference type="AlphaFoldDB" id="A0A1B6L039"/>
<dbReference type="InterPro" id="IPR036691">
    <property type="entry name" value="Endo/exonu/phosph_ase_sf"/>
</dbReference>
<dbReference type="EMBL" id="GEBQ01022915">
    <property type="protein sequence ID" value="JAT17062.1"/>
    <property type="molecule type" value="Transcribed_RNA"/>
</dbReference>
<reference evidence="1" key="1">
    <citation type="submission" date="2015-11" db="EMBL/GenBank/DDBJ databases">
        <title>De novo transcriptome assembly of four potential Pierce s Disease insect vectors from Arizona vineyards.</title>
        <authorList>
            <person name="Tassone E.E."/>
        </authorList>
    </citation>
    <scope>NUCLEOTIDE SEQUENCE</scope>
</reference>
<protein>
    <recommendedName>
        <fullName evidence="2">Endonuclease/exonuclease/phosphatase domain-containing protein</fullName>
    </recommendedName>
</protein>
<accession>A0A1B6L039</accession>
<evidence type="ECO:0008006" key="2">
    <source>
        <dbReference type="Google" id="ProtNLM"/>
    </source>
</evidence>
<feature type="non-terminal residue" evidence="1">
    <location>
        <position position="118"/>
    </location>
</feature>
<organism evidence="1">
    <name type="scientific">Graphocephala atropunctata</name>
    <dbReference type="NCBI Taxonomy" id="36148"/>
    <lineage>
        <taxon>Eukaryota</taxon>
        <taxon>Metazoa</taxon>
        <taxon>Ecdysozoa</taxon>
        <taxon>Arthropoda</taxon>
        <taxon>Hexapoda</taxon>
        <taxon>Insecta</taxon>
        <taxon>Pterygota</taxon>
        <taxon>Neoptera</taxon>
        <taxon>Paraneoptera</taxon>
        <taxon>Hemiptera</taxon>
        <taxon>Auchenorrhyncha</taxon>
        <taxon>Membracoidea</taxon>
        <taxon>Cicadellidae</taxon>
        <taxon>Cicadellinae</taxon>
        <taxon>Cicadellini</taxon>
        <taxon>Graphocephala</taxon>
    </lineage>
</organism>
<dbReference type="SUPFAM" id="SSF56219">
    <property type="entry name" value="DNase I-like"/>
    <property type="match status" value="1"/>
</dbReference>
<sequence length="118" mass="13327">QLAAAKFRLRCGNSLLVVSVYRIPLYNCDIFFDCLSHFLDVTFRKPINAVIVGDFNINILKESFTTTRFVNIMSSFGLRHTISTYTREFKNSRTAIDNIFTNIPEHMISSGVVAAALS</sequence>
<gene>
    <name evidence="1" type="ORF">g.5171</name>
</gene>
<evidence type="ECO:0000313" key="1">
    <source>
        <dbReference type="EMBL" id="JAT17062.1"/>
    </source>
</evidence>
<dbReference type="Gene3D" id="3.60.10.10">
    <property type="entry name" value="Endonuclease/exonuclease/phosphatase"/>
    <property type="match status" value="1"/>
</dbReference>